<keyword evidence="10 16" id="KW-0443">Lipid metabolism</keyword>
<proteinExistence type="inferred from homology"/>
<keyword evidence="12 16" id="KW-0143">Chaperone</keyword>
<dbReference type="RefSeq" id="WP_134243723.1">
    <property type="nucleotide sequence ID" value="NZ_SNTY01000014.1"/>
</dbReference>
<evidence type="ECO:0000256" key="13">
    <source>
        <dbReference type="ARBA" id="ARBA00030948"/>
    </source>
</evidence>
<comment type="caution">
    <text evidence="18">The sequence shown here is derived from an EMBL/GenBank/DDBJ whole genome shotgun (WGS) entry which is preliminary data.</text>
</comment>
<comment type="function">
    <text evidence="1 16">May be involved in the folding of the extracellular lipase during its passage through the periplasm.</text>
</comment>
<keyword evidence="8 16" id="KW-0442">Lipid degradation</keyword>
<evidence type="ECO:0000256" key="2">
    <source>
        <dbReference type="ARBA" id="ARBA00004383"/>
    </source>
</evidence>
<evidence type="ECO:0000256" key="11">
    <source>
        <dbReference type="ARBA" id="ARBA00023136"/>
    </source>
</evidence>
<name>A0A4Y7XDN9_9GAMM</name>
<reference evidence="18 19" key="1">
    <citation type="submission" date="2019-03" db="EMBL/GenBank/DDBJ databases">
        <title>Alkanindiges illinoisensis: a potential pathogenic isolated from ascites of a gastric cancer patient with abdominal metastasis.</title>
        <authorList>
            <person name="Hu X."/>
            <person name="Yang B."/>
            <person name="Yan X."/>
            <person name="Lin L."/>
            <person name="Zhao H."/>
            <person name="Zhou F."/>
            <person name="Su B."/>
            <person name="Chen J."/>
            <person name="Rui Y."/>
            <person name="Wang Q."/>
            <person name="Zheng L."/>
        </authorList>
    </citation>
    <scope>NUCLEOTIDE SEQUENCE [LARGE SCALE GENOMIC DNA]</scope>
    <source>
        <strain evidence="18 19">NFYY 23406</strain>
    </source>
</reference>
<evidence type="ECO:0000256" key="5">
    <source>
        <dbReference type="ARBA" id="ARBA00022475"/>
    </source>
</evidence>
<dbReference type="InterPro" id="IPR004961">
    <property type="entry name" value="Lipase_chaperone"/>
</dbReference>
<dbReference type="GO" id="GO:0051082">
    <property type="term" value="F:unfolded protein binding"/>
    <property type="evidence" value="ECO:0007669"/>
    <property type="project" value="UniProtKB-UniRule"/>
</dbReference>
<evidence type="ECO:0000256" key="17">
    <source>
        <dbReference type="SAM" id="Coils"/>
    </source>
</evidence>
<comment type="subcellular location">
    <subcellularLocation>
        <location evidence="2">Cell inner membrane</location>
        <topology evidence="2">Single-pass membrane protein</topology>
        <orientation evidence="2">Periplasmic side</orientation>
    </subcellularLocation>
</comment>
<dbReference type="AlphaFoldDB" id="A0A4Y7XDN9"/>
<dbReference type="EMBL" id="SNTY01000014">
    <property type="protein sequence ID" value="TEU29272.1"/>
    <property type="molecule type" value="Genomic_DNA"/>
</dbReference>
<keyword evidence="19" id="KW-1185">Reference proteome</keyword>
<keyword evidence="5 16" id="KW-1003">Cell membrane</keyword>
<evidence type="ECO:0000256" key="14">
    <source>
        <dbReference type="ARBA" id="ARBA00031542"/>
    </source>
</evidence>
<dbReference type="Pfam" id="PF03280">
    <property type="entry name" value="Lipase_chap"/>
    <property type="match status" value="1"/>
</dbReference>
<evidence type="ECO:0000256" key="15">
    <source>
        <dbReference type="ARBA" id="ARBA00033028"/>
    </source>
</evidence>
<keyword evidence="9 16" id="KW-1133">Transmembrane helix</keyword>
<evidence type="ECO:0000256" key="4">
    <source>
        <dbReference type="ARBA" id="ARBA00019692"/>
    </source>
</evidence>
<dbReference type="GO" id="GO:0016042">
    <property type="term" value="P:lipid catabolic process"/>
    <property type="evidence" value="ECO:0007669"/>
    <property type="project" value="UniProtKB-UniRule"/>
</dbReference>
<evidence type="ECO:0000256" key="1">
    <source>
        <dbReference type="ARBA" id="ARBA00003280"/>
    </source>
</evidence>
<evidence type="ECO:0000313" key="18">
    <source>
        <dbReference type="EMBL" id="TEU29272.1"/>
    </source>
</evidence>
<dbReference type="GO" id="GO:0005886">
    <property type="term" value="C:plasma membrane"/>
    <property type="evidence" value="ECO:0007669"/>
    <property type="project" value="UniProtKB-SubCell"/>
</dbReference>
<dbReference type="GO" id="GO:0006457">
    <property type="term" value="P:protein folding"/>
    <property type="evidence" value="ECO:0007669"/>
    <property type="project" value="UniProtKB-UniRule"/>
</dbReference>
<evidence type="ECO:0000313" key="19">
    <source>
        <dbReference type="Proteomes" id="UP000297834"/>
    </source>
</evidence>
<evidence type="ECO:0000256" key="9">
    <source>
        <dbReference type="ARBA" id="ARBA00022989"/>
    </source>
</evidence>
<feature type="coiled-coil region" evidence="17">
    <location>
        <begin position="246"/>
        <end position="299"/>
    </location>
</feature>
<keyword evidence="17" id="KW-0175">Coiled coil</keyword>
<evidence type="ECO:0000256" key="6">
    <source>
        <dbReference type="ARBA" id="ARBA00022519"/>
    </source>
</evidence>
<evidence type="ECO:0000256" key="10">
    <source>
        <dbReference type="ARBA" id="ARBA00023098"/>
    </source>
</evidence>
<dbReference type="HAMAP" id="MF_00790">
    <property type="entry name" value="Lipase_chap"/>
    <property type="match status" value="1"/>
</dbReference>
<comment type="similarity">
    <text evidence="3 16">Belongs to the lipase chaperone family.</text>
</comment>
<evidence type="ECO:0000256" key="8">
    <source>
        <dbReference type="ARBA" id="ARBA00022963"/>
    </source>
</evidence>
<feature type="transmembrane region" description="Helical" evidence="16">
    <location>
        <begin position="5"/>
        <end position="26"/>
    </location>
</feature>
<sequence length="352" mass="39768">MKKKYFLASLLVVVLAIAVICLILWLKPDNSSTVTSANSATNLSNSMLQAKAGSDPIANEASSNPTEAAEGLSASLQDTEIDCALEANPAGQLILNVNIRRCFEYFLTQIGEKSLGSIDQQVKQHIQHNLPASAAAQATDLWQRYLKYREAEGKLQNSGANTDPDHLQRVLDQLTQLRQQYFNPAELNALFGDEMTYNQYTIDRLSILDNKSLNAAQKAQQLKQRFAQLPPTLQKNLEDMSKLQDLRALTQQIRQKNGSKAELQQMREQLVGHEAAERLEQLDQSRANWQSRVQDYLNQRQTILASNQAPEDKQRAITALRERQFSDDAERQRAVTYEHFRDQGTNINELLQ</sequence>
<dbReference type="OrthoDB" id="7025807at2"/>
<evidence type="ECO:0000256" key="12">
    <source>
        <dbReference type="ARBA" id="ARBA00023186"/>
    </source>
</evidence>
<dbReference type="Proteomes" id="UP000297834">
    <property type="component" value="Unassembled WGS sequence"/>
</dbReference>
<evidence type="ECO:0000256" key="7">
    <source>
        <dbReference type="ARBA" id="ARBA00022692"/>
    </source>
</evidence>
<keyword evidence="11 16" id="KW-0472">Membrane</keyword>
<gene>
    <name evidence="16" type="primary">lifO</name>
    <name evidence="18" type="ORF">E2B99_04195</name>
</gene>
<organism evidence="18 19">
    <name type="scientific">Alkanindiges illinoisensis</name>
    <dbReference type="NCBI Taxonomy" id="197183"/>
    <lineage>
        <taxon>Bacteria</taxon>
        <taxon>Pseudomonadati</taxon>
        <taxon>Pseudomonadota</taxon>
        <taxon>Gammaproteobacteria</taxon>
        <taxon>Moraxellales</taxon>
        <taxon>Moraxellaceae</taxon>
        <taxon>Alkanindiges</taxon>
    </lineage>
</organism>
<accession>A0A4Y7XDN9</accession>
<keyword evidence="6 16" id="KW-0997">Cell inner membrane</keyword>
<dbReference type="SUPFAM" id="SSF158855">
    <property type="entry name" value="Lipase chaperone-like"/>
    <property type="match status" value="1"/>
</dbReference>
<evidence type="ECO:0000256" key="16">
    <source>
        <dbReference type="HAMAP-Rule" id="MF_00790"/>
    </source>
</evidence>
<keyword evidence="7 16" id="KW-0812">Transmembrane</keyword>
<evidence type="ECO:0000256" key="3">
    <source>
        <dbReference type="ARBA" id="ARBA00010358"/>
    </source>
</evidence>
<protein>
    <recommendedName>
        <fullName evidence="4 16">Lipase chaperone</fullName>
    </recommendedName>
    <alternativeName>
        <fullName evidence="16">Lipase activator protein</fullName>
    </alternativeName>
    <alternativeName>
        <fullName evidence="15 16">Lipase foldase</fullName>
    </alternativeName>
    <alternativeName>
        <fullName evidence="13 16">Lipase helper protein</fullName>
    </alternativeName>
    <alternativeName>
        <fullName evidence="14 16">Lipase modulator</fullName>
    </alternativeName>
</protein>
<dbReference type="STRING" id="1120977.GCA_000619845_02408"/>